<evidence type="ECO:0000313" key="3">
    <source>
        <dbReference type="EMBL" id="QTD48793.1"/>
    </source>
</evidence>
<dbReference type="InterPro" id="IPR052529">
    <property type="entry name" value="Bact_Transport_Assoc"/>
</dbReference>
<evidence type="ECO:0000259" key="2">
    <source>
        <dbReference type="Pfam" id="PF04235"/>
    </source>
</evidence>
<dbReference type="KEGG" id="scor:J3U87_24695"/>
<keyword evidence="1" id="KW-1133">Transmembrane helix</keyword>
<keyword evidence="1" id="KW-0812">Transmembrane</keyword>
<dbReference type="Pfam" id="PF04235">
    <property type="entry name" value="DUF418"/>
    <property type="match status" value="1"/>
</dbReference>
<keyword evidence="4" id="KW-1185">Reference proteome</keyword>
<reference evidence="3" key="1">
    <citation type="submission" date="2021-03" db="EMBL/GenBank/DDBJ databases">
        <title>Acanthopleuribacteraceae sp. M133.</title>
        <authorList>
            <person name="Wang G."/>
        </authorList>
    </citation>
    <scope>NUCLEOTIDE SEQUENCE</scope>
    <source>
        <strain evidence="3">M133</strain>
    </source>
</reference>
<keyword evidence="1" id="KW-0472">Membrane</keyword>
<feature type="transmembrane region" description="Helical" evidence="1">
    <location>
        <begin position="18"/>
        <end position="36"/>
    </location>
</feature>
<dbReference type="PANTHER" id="PTHR30590">
    <property type="entry name" value="INNER MEMBRANE PROTEIN"/>
    <property type="match status" value="1"/>
</dbReference>
<feature type="transmembrane region" description="Helical" evidence="1">
    <location>
        <begin position="440"/>
        <end position="458"/>
    </location>
</feature>
<accession>A0A8A4TGM5</accession>
<dbReference type="RefSeq" id="WP_237378444.1">
    <property type="nucleotide sequence ID" value="NZ_CP071793.1"/>
</dbReference>
<feature type="transmembrane region" description="Helical" evidence="1">
    <location>
        <begin position="56"/>
        <end position="83"/>
    </location>
</feature>
<dbReference type="EMBL" id="CP071793">
    <property type="protein sequence ID" value="QTD48793.1"/>
    <property type="molecule type" value="Genomic_DNA"/>
</dbReference>
<feature type="transmembrane region" description="Helical" evidence="1">
    <location>
        <begin position="149"/>
        <end position="182"/>
    </location>
</feature>
<sequence>MQRFTPVGKRARIEGLDLLRGIALLGIAVVNVQQIFQPMPLAGLPIGLVPGERGIWATWAVTHTLFDTKFFTLFAFLFGLGFSVQHERSRGTDSNFRSFYLRRLGFLAILGVFHGLLLYAADVLIIYALSGGLLLCCRKWSAPKMMQVGLGMLLTTLVLYQGLVGPTFVVSFTFKLMVLTVLTLFLMRRLSPKFYLSGTAGLMALVFSAQFIYSSALVGPSEWSDPLLWQREASAKVHTMLATGRSPGTISWDGAAFQALFLGNKASVPLETIAYGQGPYALTLMARTATFLSFLGKTLFYFLWRTWGLFLLAAGLAKWGYLQIHRKPYWRMAAIWGFGIGLTMAVCATALRGLGFTGVAVPVGLAPMLHDLAAYAIVAGLTGSFLLFSHTDKLPKIRRVLAAVGRTALSNYLGQSLVLGTLAAWYGFGLYGQMSRLMQFLLALAVFLVLAGSSVAWLKRFRMGPLEWLWRCVTYRTHFPLRHEPTVALGPPGPPLKGGVGS</sequence>
<feature type="transmembrane region" description="Helical" evidence="1">
    <location>
        <begin position="302"/>
        <end position="321"/>
    </location>
</feature>
<evidence type="ECO:0000313" key="4">
    <source>
        <dbReference type="Proteomes" id="UP000663929"/>
    </source>
</evidence>
<dbReference type="Proteomes" id="UP000663929">
    <property type="component" value="Chromosome"/>
</dbReference>
<organism evidence="3 4">
    <name type="scientific">Sulfidibacter corallicola</name>
    <dbReference type="NCBI Taxonomy" id="2818388"/>
    <lineage>
        <taxon>Bacteria</taxon>
        <taxon>Pseudomonadati</taxon>
        <taxon>Acidobacteriota</taxon>
        <taxon>Holophagae</taxon>
        <taxon>Acanthopleuribacterales</taxon>
        <taxon>Acanthopleuribacteraceae</taxon>
        <taxon>Sulfidibacter</taxon>
    </lineage>
</organism>
<feature type="transmembrane region" description="Helical" evidence="1">
    <location>
        <begin position="372"/>
        <end position="388"/>
    </location>
</feature>
<evidence type="ECO:0000256" key="1">
    <source>
        <dbReference type="SAM" id="Phobius"/>
    </source>
</evidence>
<feature type="transmembrane region" description="Helical" evidence="1">
    <location>
        <begin position="409"/>
        <end position="428"/>
    </location>
</feature>
<feature type="transmembrane region" description="Helical" evidence="1">
    <location>
        <begin position="194"/>
        <end position="213"/>
    </location>
</feature>
<gene>
    <name evidence="3" type="ORF">J3U87_24695</name>
</gene>
<name>A0A8A4TGM5_SULCO</name>
<proteinExistence type="predicted"/>
<protein>
    <submittedName>
        <fullName evidence="3">DUF418 domain-containing protein</fullName>
    </submittedName>
</protein>
<feature type="domain" description="DUF418" evidence="2">
    <location>
        <begin position="317"/>
        <end position="476"/>
    </location>
</feature>
<feature type="transmembrane region" description="Helical" evidence="1">
    <location>
        <begin position="104"/>
        <end position="129"/>
    </location>
</feature>
<dbReference type="AlphaFoldDB" id="A0A8A4TGM5"/>
<dbReference type="InterPro" id="IPR007349">
    <property type="entry name" value="DUF418"/>
</dbReference>
<dbReference type="PANTHER" id="PTHR30590:SF2">
    <property type="entry name" value="INNER MEMBRANE PROTEIN"/>
    <property type="match status" value="1"/>
</dbReference>
<feature type="transmembrane region" description="Helical" evidence="1">
    <location>
        <begin position="333"/>
        <end position="352"/>
    </location>
</feature>